<dbReference type="PANTHER" id="PTHR13696:SF96">
    <property type="entry name" value="COBQ_COBB_MIND_PARA NUCLEOTIDE BINDING DOMAIN-CONTAINING PROTEIN"/>
    <property type="match status" value="1"/>
</dbReference>
<reference evidence="2" key="1">
    <citation type="submission" date="2014-11" db="EMBL/GenBank/DDBJ databases">
        <authorList>
            <person name="Malar M.C."/>
            <person name="Sen D."/>
            <person name="Tripathy S."/>
        </authorList>
    </citation>
    <scope>NUCLEOTIDE SEQUENCE</scope>
    <source>
        <strain evidence="2">BDU141951</strain>
    </source>
</reference>
<organism evidence="2">
    <name type="scientific">Lyngbya confervoides BDU141951</name>
    <dbReference type="NCBI Taxonomy" id="1574623"/>
    <lineage>
        <taxon>Bacteria</taxon>
        <taxon>Bacillati</taxon>
        <taxon>Cyanobacteriota</taxon>
        <taxon>Cyanophyceae</taxon>
        <taxon>Oscillatoriophycideae</taxon>
        <taxon>Oscillatoriales</taxon>
        <taxon>Microcoleaceae</taxon>
        <taxon>Lyngbya</taxon>
    </lineage>
</organism>
<evidence type="ECO:0000259" key="1">
    <source>
        <dbReference type="Pfam" id="PF01656"/>
    </source>
</evidence>
<proteinExistence type="predicted"/>
<dbReference type="Gene3D" id="3.40.50.300">
    <property type="entry name" value="P-loop containing nucleotide triphosphate hydrolases"/>
    <property type="match status" value="1"/>
</dbReference>
<gene>
    <name evidence="2" type="ORF">QQ91_001450</name>
</gene>
<reference evidence="2" key="3">
    <citation type="submission" date="2020-02" db="EMBL/GenBank/DDBJ databases">
        <authorList>
            <person name="Sarangi A.N."/>
            <person name="Ghosh S."/>
            <person name="Mukherjee M."/>
            <person name="Tripathy S."/>
        </authorList>
    </citation>
    <scope>NUCLEOTIDE SEQUENCE</scope>
    <source>
        <strain evidence="2">BDU141951</strain>
    </source>
</reference>
<dbReference type="CDD" id="cd02042">
    <property type="entry name" value="ParAB_family"/>
    <property type="match status" value="1"/>
</dbReference>
<evidence type="ECO:0000313" key="2">
    <source>
        <dbReference type="EMBL" id="NEV65779.1"/>
    </source>
</evidence>
<protein>
    <submittedName>
        <fullName evidence="2">ParA family protein</fullName>
    </submittedName>
</protein>
<comment type="caution">
    <text evidence="2">The sequence shown here is derived from an EMBL/GenBank/DDBJ whole genome shotgun (WGS) entry which is preliminary data.</text>
</comment>
<accession>A0A0C1YDU6</accession>
<dbReference type="PANTHER" id="PTHR13696">
    <property type="entry name" value="P-LOOP CONTAINING NUCLEOSIDE TRIPHOSPHATE HYDROLASE"/>
    <property type="match status" value="1"/>
</dbReference>
<dbReference type="InterPro" id="IPR050678">
    <property type="entry name" value="DNA_Partitioning_ATPase"/>
</dbReference>
<dbReference type="SUPFAM" id="SSF52540">
    <property type="entry name" value="P-loop containing nucleoside triphosphate hydrolases"/>
    <property type="match status" value="1"/>
</dbReference>
<dbReference type="InterPro" id="IPR002586">
    <property type="entry name" value="CobQ/CobB/MinD/ParA_Nub-bd_dom"/>
</dbReference>
<dbReference type="AlphaFoldDB" id="A0A0C1YDU6"/>
<reference evidence="2" key="2">
    <citation type="journal article" date="2015" name="Genome Announc.">
        <title>Draft Genome Sequence of Filamentous Marine Cyanobacterium Lyngbya confervoides Strain BDU141951.</title>
        <authorList>
            <person name="Chandrababunaidu M.M."/>
            <person name="Sen D."/>
            <person name="Tripathy S."/>
        </authorList>
    </citation>
    <scope>NUCLEOTIDE SEQUENCE</scope>
    <source>
        <strain evidence="2">BDU141951</strain>
    </source>
</reference>
<name>A0A0C1YDU6_9CYAN</name>
<dbReference type="PIRSF" id="PIRSF009320">
    <property type="entry name" value="Nuc_binding_HP_1000"/>
    <property type="match status" value="1"/>
</dbReference>
<feature type="domain" description="CobQ/CobB/MinD/ParA nucleotide binding" evidence="1">
    <location>
        <begin position="3"/>
        <end position="170"/>
    </location>
</feature>
<dbReference type="Pfam" id="PF01656">
    <property type="entry name" value="CbiA"/>
    <property type="match status" value="1"/>
</dbReference>
<dbReference type="InterPro" id="IPR027417">
    <property type="entry name" value="P-loop_NTPase"/>
</dbReference>
<dbReference type="EMBL" id="JTHE02000002">
    <property type="protein sequence ID" value="NEV65779.1"/>
    <property type="molecule type" value="Genomic_DNA"/>
</dbReference>
<sequence>MIVTVTSFKGGVGKTTTAIHLATFLQGQAETLLIDADPNRSSLGWASRGELPFPVLDEWHPDVVSAAYQHIVIDTQARPTQEDLATLTAACDVLVLPTTTDVMALEALVLTVNTLKTIPTARYRILLTSMPPKPTKAEAEVRSLLAEAQLPVFQQGIRRYSVYQKAAKAGVPVYAAKDAKAENAWQDYEAVGQELLKDGEYPAPPGGA</sequence>